<feature type="compositionally biased region" description="Basic and acidic residues" evidence="1">
    <location>
        <begin position="395"/>
        <end position="409"/>
    </location>
</feature>
<feature type="region of interest" description="Disordered" evidence="1">
    <location>
        <begin position="378"/>
        <end position="410"/>
    </location>
</feature>
<gene>
    <name evidence="2" type="ORF">PSRA_0994</name>
</gene>
<feature type="compositionally biased region" description="Basic and acidic residues" evidence="1">
    <location>
        <begin position="378"/>
        <end position="387"/>
    </location>
</feature>
<sequence length="637" mass="73463">MDLGAQLFYKCQFDLSLTEYSENRDLLWEIVLELTGWVKSKHYHLLDERIDMTRLKRGTGRTPFTERQRGKWITVKSALFQDGDTVEWAAQIDEEMRRERDEQTDIYIAPRKWTTEISYRSVSKQDSGVFSLILSYQDRPGFLGPASPAPKASVPRLVKFLTADENLYCSKSDLDIAEMLTKVATQAGAGAISASTFWKLVMRSDREYPIVYIALDKETGKPAIDPEKLDEELYPNALICYPTSVAEDDAVQRACPIPDLRCYTDSVRVYQTRPNFGGDNKWNELKRHRYFTRRNMDDLPRLMHGASGDPLIFLLRQALSQDVHFYETEEFVTVEDVVQHKKVAEIRNDLEMADERLSEYQSRISTLRQGFAERQKALHEQEERQDAISEETEDLSAKLEDEKNRRLQSEQDVEAALNLAEQTENELKQIRADYSELLQENYSLKAKYRGLNNESDAVEGNQREQLRKMLTTELPEVFSASGANPYESNHAIVEMLSKLYDDRIVVSDRAWSSLKDCITSPSLCWKAMMMVCRPLWLAYAEGEGNINEIFRQNPETLAGFDVALSEGRETRRNPQLMKLRELSVDGKQYSIEPHLKKGNKEDADSIRIYYAWDPESRKIVLGSIGKHLTNYTSRSIH</sequence>
<evidence type="ECO:0000313" key="3">
    <source>
        <dbReference type="Proteomes" id="UP000216725"/>
    </source>
</evidence>
<organism evidence="2 3">
    <name type="scientific">Pseudoscardovia radai</name>
    <dbReference type="NCBI Taxonomy" id="987066"/>
    <lineage>
        <taxon>Bacteria</taxon>
        <taxon>Bacillati</taxon>
        <taxon>Actinomycetota</taxon>
        <taxon>Actinomycetes</taxon>
        <taxon>Bifidobacteriales</taxon>
        <taxon>Bifidobacteriaceae</taxon>
        <taxon>Pseudoscardovia</taxon>
    </lineage>
</organism>
<comment type="caution">
    <text evidence="2">The sequence shown here is derived from an EMBL/GenBank/DDBJ whole genome shotgun (WGS) entry which is preliminary data.</text>
</comment>
<dbReference type="RefSeq" id="WP_094660812.1">
    <property type="nucleotide sequence ID" value="NZ_MWWR01000007.1"/>
</dbReference>
<reference evidence="2 3" key="1">
    <citation type="journal article" date="2017" name="BMC Genomics">
        <title>Comparative genomic and phylogenomic analyses of the Bifidobacteriaceae family.</title>
        <authorList>
            <person name="Lugli G.A."/>
            <person name="Milani C."/>
            <person name="Turroni F."/>
            <person name="Duranti S."/>
            <person name="Mancabelli L."/>
            <person name="Mangifesta M."/>
            <person name="Ferrario C."/>
            <person name="Modesto M."/>
            <person name="Mattarelli P."/>
            <person name="Jiri K."/>
            <person name="van Sinderen D."/>
            <person name="Ventura M."/>
        </authorList>
    </citation>
    <scope>NUCLEOTIDE SEQUENCE [LARGE SCALE GENOMIC DNA]</scope>
    <source>
        <strain evidence="2 3">DSM 24742</strain>
    </source>
</reference>
<protein>
    <submittedName>
        <fullName evidence="2">Uncharacterized protein</fullName>
    </submittedName>
</protein>
<proteinExistence type="predicted"/>
<keyword evidence="3" id="KW-1185">Reference proteome</keyword>
<dbReference type="AlphaFoldDB" id="A0A261EXM6"/>
<dbReference type="OrthoDB" id="3246562at2"/>
<dbReference type="EMBL" id="MWWR01000007">
    <property type="protein sequence ID" value="OZG51597.1"/>
    <property type="molecule type" value="Genomic_DNA"/>
</dbReference>
<evidence type="ECO:0000313" key="2">
    <source>
        <dbReference type="EMBL" id="OZG51597.1"/>
    </source>
</evidence>
<dbReference type="Proteomes" id="UP000216725">
    <property type="component" value="Unassembled WGS sequence"/>
</dbReference>
<name>A0A261EXM6_9BIFI</name>
<evidence type="ECO:0000256" key="1">
    <source>
        <dbReference type="SAM" id="MobiDB-lite"/>
    </source>
</evidence>
<accession>A0A261EXM6</accession>